<dbReference type="PANTHER" id="PTHR30562">
    <property type="entry name" value="UVRC/OXIDOREDUCTASE"/>
    <property type="match status" value="1"/>
</dbReference>
<dbReference type="InterPro" id="IPR001943">
    <property type="entry name" value="UVR_dom"/>
</dbReference>
<sequence length="369" mass="42540">MNLKEKVKNLPLTPGVYLMEDSQGNIIYVGKAKNLKNRVSSYFQNSKAHSQKVKKLKANIADFNYILTDTEFEAFMLECKLIRKIKPTFNRMMKNPKSYSYILIQLDGNHHQKFEITNSVKKDSKHYFGPYTSKHFVEKAVQRLKEFFQISCSNPTHKNTPCLNYSLGLCIGICFQETAVEQYKNILNKIIDLLNGTNTSILEEMEQKMVAASLNYDFETAAKYRDTLDAIHSLIYKESVIEFTEANKNIVILEPLEDNSNKLFLIKGNKVLFSKKFNTADYYMEQLVKIIKTSVLTHFKNDTNTHIEVSRNDIDEAQIIYSYLKSSTCNYIVLPVNWNGIDSYIKIEDLLTNTLDKTRSNLAPSTTKS</sequence>
<dbReference type="PROSITE" id="PS50164">
    <property type="entry name" value="GIY_YIG"/>
    <property type="match status" value="1"/>
</dbReference>
<evidence type="ECO:0000259" key="1">
    <source>
        <dbReference type="PROSITE" id="PS50151"/>
    </source>
</evidence>
<evidence type="ECO:0000313" key="4">
    <source>
        <dbReference type="Proteomes" id="UP001623041"/>
    </source>
</evidence>
<dbReference type="CDD" id="cd10434">
    <property type="entry name" value="GIY-YIG_UvrC_Cho"/>
    <property type="match status" value="1"/>
</dbReference>
<dbReference type="InterPro" id="IPR047296">
    <property type="entry name" value="GIY-YIG_UvrC_Cho"/>
</dbReference>
<dbReference type="SMART" id="SM00465">
    <property type="entry name" value="GIYc"/>
    <property type="match status" value="1"/>
</dbReference>
<reference evidence="3 4" key="1">
    <citation type="submission" date="2024-11" db="EMBL/GenBank/DDBJ databases">
        <authorList>
            <person name="Lucas J.A."/>
        </authorList>
    </citation>
    <scope>NUCLEOTIDE SEQUENCE [LARGE SCALE GENOMIC DNA]</scope>
    <source>
        <strain evidence="3 4">Z 5.4</strain>
    </source>
</reference>
<dbReference type="Proteomes" id="UP001623041">
    <property type="component" value="Unassembled WGS sequence"/>
</dbReference>
<evidence type="ECO:0000313" key="3">
    <source>
        <dbReference type="EMBL" id="MFK9094033.1"/>
    </source>
</evidence>
<dbReference type="PANTHER" id="PTHR30562:SF1">
    <property type="entry name" value="UVRABC SYSTEM PROTEIN C"/>
    <property type="match status" value="1"/>
</dbReference>
<dbReference type="InterPro" id="IPR050066">
    <property type="entry name" value="UvrABC_protein_C"/>
</dbReference>
<feature type="domain" description="GIY-YIG" evidence="2">
    <location>
        <begin position="12"/>
        <end position="91"/>
    </location>
</feature>
<comment type="caution">
    <text evidence="3">The sequence shown here is derived from an EMBL/GenBank/DDBJ whole genome shotgun (WGS) entry which is preliminary data.</text>
</comment>
<dbReference type="InterPro" id="IPR000305">
    <property type="entry name" value="GIY-YIG_endonuc"/>
</dbReference>
<dbReference type="Pfam" id="PF02151">
    <property type="entry name" value="UVR"/>
    <property type="match status" value="1"/>
</dbReference>
<dbReference type="Gene3D" id="4.10.860.10">
    <property type="entry name" value="UVR domain"/>
    <property type="match status" value="1"/>
</dbReference>
<dbReference type="RefSeq" id="WP_406582523.1">
    <property type="nucleotide sequence ID" value="NZ_JBJHQH010000019.1"/>
</dbReference>
<evidence type="ECO:0000259" key="2">
    <source>
        <dbReference type="PROSITE" id="PS50164"/>
    </source>
</evidence>
<proteinExistence type="predicted"/>
<dbReference type="Pfam" id="PF01541">
    <property type="entry name" value="GIY-YIG"/>
    <property type="match status" value="1"/>
</dbReference>
<feature type="domain" description="UVR" evidence="1">
    <location>
        <begin position="199"/>
        <end position="234"/>
    </location>
</feature>
<protein>
    <submittedName>
        <fullName evidence="3">GIY-YIG nuclease family protein</fullName>
    </submittedName>
</protein>
<keyword evidence="4" id="KW-1185">Reference proteome</keyword>
<dbReference type="SUPFAM" id="SSF82771">
    <property type="entry name" value="GIY-YIG endonuclease"/>
    <property type="match status" value="1"/>
</dbReference>
<dbReference type="InterPro" id="IPR035901">
    <property type="entry name" value="GIY-YIG_endonuc_sf"/>
</dbReference>
<gene>
    <name evidence="3" type="ORF">ACJEBI_21500</name>
</gene>
<dbReference type="SUPFAM" id="SSF46600">
    <property type="entry name" value="C-terminal UvrC-binding domain of UvrB"/>
    <property type="match status" value="1"/>
</dbReference>
<organism evidence="3 4">
    <name type="scientific">Bacillus salipaludis</name>
    <dbReference type="NCBI Taxonomy" id="2547811"/>
    <lineage>
        <taxon>Bacteria</taxon>
        <taxon>Bacillati</taxon>
        <taxon>Bacillota</taxon>
        <taxon>Bacilli</taxon>
        <taxon>Bacillales</taxon>
        <taxon>Bacillaceae</taxon>
        <taxon>Bacillus</taxon>
    </lineage>
</organism>
<dbReference type="InterPro" id="IPR036876">
    <property type="entry name" value="UVR_dom_sf"/>
</dbReference>
<dbReference type="EMBL" id="JBJHQH010000019">
    <property type="protein sequence ID" value="MFK9094033.1"/>
    <property type="molecule type" value="Genomic_DNA"/>
</dbReference>
<name>A0ABW8RKI9_9BACI</name>
<dbReference type="PROSITE" id="PS50151">
    <property type="entry name" value="UVR"/>
    <property type="match status" value="1"/>
</dbReference>
<accession>A0ABW8RKI9</accession>
<dbReference type="Gene3D" id="3.40.1440.10">
    <property type="entry name" value="GIY-YIG endonuclease"/>
    <property type="match status" value="1"/>
</dbReference>